<feature type="compositionally biased region" description="Basic and acidic residues" evidence="1">
    <location>
        <begin position="1"/>
        <end position="13"/>
    </location>
</feature>
<dbReference type="AlphaFoldDB" id="A0A942YJC4"/>
<protein>
    <recommendedName>
        <fullName evidence="4">DUF4025 domain-containing protein</fullName>
    </recommendedName>
</protein>
<dbReference type="EMBL" id="JAGYPG010000004">
    <property type="protein sequence ID" value="MBS4197390.1"/>
    <property type="molecule type" value="Genomic_DNA"/>
</dbReference>
<organism evidence="2 3">
    <name type="scientific">Lederbergia citri</name>
    <dbReference type="NCBI Taxonomy" id="2833580"/>
    <lineage>
        <taxon>Bacteria</taxon>
        <taxon>Bacillati</taxon>
        <taxon>Bacillota</taxon>
        <taxon>Bacilli</taxon>
        <taxon>Bacillales</taxon>
        <taxon>Bacillaceae</taxon>
        <taxon>Lederbergia</taxon>
    </lineage>
</organism>
<dbReference type="Proteomes" id="UP000681414">
    <property type="component" value="Unassembled WGS sequence"/>
</dbReference>
<accession>A0A942YJC4</accession>
<comment type="caution">
    <text evidence="2">The sequence shown here is derived from an EMBL/GenBank/DDBJ whole genome shotgun (WGS) entry which is preliminary data.</text>
</comment>
<reference evidence="2 3" key="1">
    <citation type="submission" date="2021-05" db="EMBL/GenBank/DDBJ databases">
        <title>Novel Bacillus species.</title>
        <authorList>
            <person name="Liu G."/>
        </authorList>
    </citation>
    <scope>NUCLEOTIDE SEQUENCE [LARGE SCALE GENOMIC DNA]</scope>
    <source>
        <strain evidence="3">FJAT-49780</strain>
    </source>
</reference>
<keyword evidence="3" id="KW-1185">Reference proteome</keyword>
<gene>
    <name evidence="2" type="ORF">KHA97_20305</name>
</gene>
<feature type="region of interest" description="Disordered" evidence="1">
    <location>
        <begin position="1"/>
        <end position="20"/>
    </location>
</feature>
<dbReference type="RefSeq" id="WP_213126619.1">
    <property type="nucleotide sequence ID" value="NZ_JAGYPG010000004.1"/>
</dbReference>
<proteinExistence type="predicted"/>
<evidence type="ECO:0000256" key="1">
    <source>
        <dbReference type="SAM" id="MobiDB-lite"/>
    </source>
</evidence>
<name>A0A942YJC4_9BACI</name>
<evidence type="ECO:0008006" key="4">
    <source>
        <dbReference type="Google" id="ProtNLM"/>
    </source>
</evidence>
<evidence type="ECO:0000313" key="2">
    <source>
        <dbReference type="EMBL" id="MBS4197390.1"/>
    </source>
</evidence>
<sequence>MKKDKKQVTDHPKIAPGIDTEDYYGEEATQSEIDKGDYTTVTRLIYDEYDPSEK</sequence>
<evidence type="ECO:0000313" key="3">
    <source>
        <dbReference type="Proteomes" id="UP000681414"/>
    </source>
</evidence>